<evidence type="ECO:0000313" key="2">
    <source>
        <dbReference type="EMBL" id="GAT21973.1"/>
    </source>
</evidence>
<name>A0A146F8M0_ASPKA</name>
<evidence type="ECO:0000259" key="1">
    <source>
        <dbReference type="Pfam" id="PF14231"/>
    </source>
</evidence>
<evidence type="ECO:0000313" key="3">
    <source>
        <dbReference type="Proteomes" id="UP000075230"/>
    </source>
</evidence>
<reference evidence="2 3" key="1">
    <citation type="journal article" date="2016" name="DNA Res.">
        <title>Genome sequence of Aspergillus luchuensis NBRC 4314.</title>
        <authorList>
            <person name="Yamada O."/>
            <person name="Machida M."/>
            <person name="Hosoyama A."/>
            <person name="Goto M."/>
            <person name="Takahashi T."/>
            <person name="Futagami T."/>
            <person name="Yamagata Y."/>
            <person name="Takeuchi M."/>
            <person name="Kobayashi T."/>
            <person name="Koike H."/>
            <person name="Abe K."/>
            <person name="Asai K."/>
            <person name="Arita M."/>
            <person name="Fujita N."/>
            <person name="Fukuda K."/>
            <person name="Higa K."/>
            <person name="Horikawa H."/>
            <person name="Ishikawa T."/>
            <person name="Jinno K."/>
            <person name="Kato Y."/>
            <person name="Kirimura K."/>
            <person name="Mizutani O."/>
            <person name="Nakasone K."/>
            <person name="Sano M."/>
            <person name="Shiraishi Y."/>
            <person name="Tsukahara M."/>
            <person name="Gomi K."/>
        </authorList>
    </citation>
    <scope>NUCLEOTIDE SEQUENCE [LARGE SCALE GENOMIC DNA]</scope>
    <source>
        <strain evidence="2 3">RIB 2604</strain>
    </source>
</reference>
<dbReference type="Proteomes" id="UP000075230">
    <property type="component" value="Unassembled WGS sequence"/>
</dbReference>
<dbReference type="AlphaFoldDB" id="A0A146F8M0"/>
<protein>
    <recommendedName>
        <fullName evidence="1">GXWXG domain-containing protein</fullName>
    </recommendedName>
</protein>
<reference evidence="3" key="2">
    <citation type="submission" date="2016-02" db="EMBL/GenBank/DDBJ databases">
        <title>Genome sequencing of Aspergillus luchuensis NBRC 4314.</title>
        <authorList>
            <person name="Yamada O."/>
        </authorList>
    </citation>
    <scope>NUCLEOTIDE SEQUENCE [LARGE SCALE GENOMIC DNA]</scope>
    <source>
        <strain evidence="3">RIB 2604</strain>
    </source>
</reference>
<accession>A0A146F8M0</accession>
<dbReference type="Pfam" id="PF14231">
    <property type="entry name" value="GXWXG"/>
    <property type="match status" value="1"/>
</dbReference>
<dbReference type="Gene3D" id="2.40.128.580">
    <property type="entry name" value="GXWXG domain"/>
    <property type="match status" value="1"/>
</dbReference>
<gene>
    <name evidence="2" type="ORF">RIB2604_01500010</name>
</gene>
<sequence>MARLERCLALLTEVNTFSSHLQTGPVEEYFLSLIKEQESFDSRELQNVFDHLPGVQPDVLLGEWEVHLLRTGHPSDLVAERLLPLIKVVHSRTSVTKYSLAGNTRKSLPDWGDMFVSL</sequence>
<dbReference type="InterPro" id="IPR025951">
    <property type="entry name" value="GXWXG_dom"/>
</dbReference>
<proteinExistence type="predicted"/>
<comment type="caution">
    <text evidence="2">The sequence shown here is derived from an EMBL/GenBank/DDBJ whole genome shotgun (WGS) entry which is preliminary data.</text>
</comment>
<feature type="domain" description="GXWXG" evidence="1">
    <location>
        <begin position="48"/>
        <end position="100"/>
    </location>
</feature>
<dbReference type="EMBL" id="BCWF01000015">
    <property type="protein sequence ID" value="GAT21973.1"/>
    <property type="molecule type" value="Genomic_DNA"/>
</dbReference>
<organism evidence="2 3">
    <name type="scientific">Aspergillus kawachii</name>
    <name type="common">White koji mold</name>
    <name type="synonym">Aspergillus awamori var. kawachi</name>
    <dbReference type="NCBI Taxonomy" id="1069201"/>
    <lineage>
        <taxon>Eukaryota</taxon>
        <taxon>Fungi</taxon>
        <taxon>Dikarya</taxon>
        <taxon>Ascomycota</taxon>
        <taxon>Pezizomycotina</taxon>
        <taxon>Eurotiomycetes</taxon>
        <taxon>Eurotiomycetidae</taxon>
        <taxon>Eurotiales</taxon>
        <taxon>Aspergillaceae</taxon>
        <taxon>Aspergillus</taxon>
        <taxon>Aspergillus subgen. Circumdati</taxon>
    </lineage>
</organism>